<gene>
    <name evidence="1" type="ORF">PVK06_012562</name>
</gene>
<protein>
    <submittedName>
        <fullName evidence="1">Uncharacterized protein</fullName>
    </submittedName>
</protein>
<keyword evidence="2" id="KW-1185">Reference proteome</keyword>
<dbReference type="Proteomes" id="UP001358586">
    <property type="component" value="Chromosome 4"/>
</dbReference>
<evidence type="ECO:0000313" key="2">
    <source>
        <dbReference type="Proteomes" id="UP001358586"/>
    </source>
</evidence>
<proteinExistence type="predicted"/>
<comment type="caution">
    <text evidence="1">The sequence shown here is derived from an EMBL/GenBank/DDBJ whole genome shotgun (WGS) entry which is preliminary data.</text>
</comment>
<dbReference type="EMBL" id="JARKNE010000004">
    <property type="protein sequence ID" value="KAK5836761.1"/>
    <property type="molecule type" value="Genomic_DNA"/>
</dbReference>
<organism evidence="1 2">
    <name type="scientific">Gossypium arboreum</name>
    <name type="common">Tree cotton</name>
    <name type="synonym">Gossypium nanking</name>
    <dbReference type="NCBI Taxonomy" id="29729"/>
    <lineage>
        <taxon>Eukaryota</taxon>
        <taxon>Viridiplantae</taxon>
        <taxon>Streptophyta</taxon>
        <taxon>Embryophyta</taxon>
        <taxon>Tracheophyta</taxon>
        <taxon>Spermatophyta</taxon>
        <taxon>Magnoliopsida</taxon>
        <taxon>eudicotyledons</taxon>
        <taxon>Gunneridae</taxon>
        <taxon>Pentapetalae</taxon>
        <taxon>rosids</taxon>
        <taxon>malvids</taxon>
        <taxon>Malvales</taxon>
        <taxon>Malvaceae</taxon>
        <taxon>Malvoideae</taxon>
        <taxon>Gossypium</taxon>
    </lineage>
</organism>
<reference evidence="1 2" key="1">
    <citation type="submission" date="2023-03" db="EMBL/GenBank/DDBJ databases">
        <title>WGS of Gossypium arboreum.</title>
        <authorList>
            <person name="Yu D."/>
        </authorList>
    </citation>
    <scope>NUCLEOTIDE SEQUENCE [LARGE SCALE GENOMIC DNA]</scope>
    <source>
        <tissue evidence="1">Leaf</tissue>
    </source>
</reference>
<evidence type="ECO:0000313" key="1">
    <source>
        <dbReference type="EMBL" id="KAK5836761.1"/>
    </source>
</evidence>
<name>A0ABR0QC40_GOSAR</name>
<accession>A0ABR0QC40</accession>
<sequence>MSDMVAETVNILREILEALAPLEEVVHDVLNSDHDDRCIFENLLDLDDGNQQEFGIDNCDDELKITQVILDPINV</sequence>